<dbReference type="KEGG" id="fpn:ABE65_012060"/>
<sequence length="97" mass="11105">MFQFSMHESAFFVEISKCSSEGYQDETTGAYIPSNKIKVYQIGGGSPYIRTRIGKDAGFPFGFTECNHDEVGTDVLRAMSKAEDWWKSYPNWWNESL</sequence>
<dbReference type="STRING" id="1221500.ABE65_012060"/>
<name>A0A160IMN3_9BACL</name>
<dbReference type="EMBL" id="CP015378">
    <property type="protein sequence ID" value="ANC77491.1"/>
    <property type="molecule type" value="Genomic_DNA"/>
</dbReference>
<evidence type="ECO:0000313" key="1">
    <source>
        <dbReference type="EMBL" id="ANC77491.1"/>
    </source>
</evidence>
<proteinExistence type="predicted"/>
<reference evidence="1 2" key="1">
    <citation type="submission" date="2016-04" db="EMBL/GenBank/DDBJ databases">
        <title>Complete genome sequence of Fictibacillus phosphorivorans G25-29, a strain toxic to nematodes.</title>
        <authorList>
            <person name="Zheng Z."/>
        </authorList>
    </citation>
    <scope>NUCLEOTIDE SEQUENCE [LARGE SCALE GENOMIC DNA]</scope>
    <source>
        <strain evidence="1 2">G25-29</strain>
    </source>
</reference>
<accession>A0A160IMN3</accession>
<keyword evidence="2" id="KW-1185">Reference proteome</keyword>
<organism evidence="1 2">
    <name type="scientific">Fictibacillus phosphorivorans</name>
    <dbReference type="NCBI Taxonomy" id="1221500"/>
    <lineage>
        <taxon>Bacteria</taxon>
        <taxon>Bacillati</taxon>
        <taxon>Bacillota</taxon>
        <taxon>Bacilli</taxon>
        <taxon>Bacillales</taxon>
        <taxon>Fictibacillaceae</taxon>
        <taxon>Fictibacillus</taxon>
    </lineage>
</organism>
<dbReference type="AlphaFoldDB" id="A0A160IMN3"/>
<gene>
    <name evidence="1" type="ORF">ABE65_012060</name>
</gene>
<evidence type="ECO:0000313" key="2">
    <source>
        <dbReference type="Proteomes" id="UP000076623"/>
    </source>
</evidence>
<dbReference type="Proteomes" id="UP000076623">
    <property type="component" value="Chromosome"/>
</dbReference>
<protein>
    <submittedName>
        <fullName evidence="1">Uncharacterized protein</fullName>
    </submittedName>
</protein>